<sequence>MTDRPALSDLTATYHNGAAEGDDTVTLYTTTWCPFCSRLTRALDRTGTPYTRVDVEDNPTAGRWVESVNGGNRVVPTVHFADGSHATNPPASAVRQWLEGHRGK</sequence>
<proteinExistence type="predicted"/>
<name>A0A3R8QK08_9CORY</name>
<dbReference type="Pfam" id="PF00462">
    <property type="entry name" value="Glutaredoxin"/>
    <property type="match status" value="1"/>
</dbReference>
<reference evidence="2 3" key="1">
    <citation type="submission" date="2018-01" db="EMBL/GenBank/DDBJ databases">
        <title>Twenty Corynebacterium bovis Genomes.</title>
        <authorList>
            <person name="Gulvik C.A."/>
        </authorList>
    </citation>
    <scope>NUCLEOTIDE SEQUENCE [LARGE SCALE GENOMIC DNA]</scope>
    <source>
        <strain evidence="2 3">16-2004</strain>
    </source>
</reference>
<dbReference type="GO" id="GO:0009055">
    <property type="term" value="F:electron transfer activity"/>
    <property type="evidence" value="ECO:0007669"/>
    <property type="project" value="TreeGrafter"/>
</dbReference>
<evidence type="ECO:0000259" key="1">
    <source>
        <dbReference type="Pfam" id="PF00462"/>
    </source>
</evidence>
<dbReference type="CDD" id="cd02976">
    <property type="entry name" value="NrdH"/>
    <property type="match status" value="1"/>
</dbReference>
<protein>
    <submittedName>
        <fullName evidence="2">Glutaredoxin-like protein</fullName>
    </submittedName>
</protein>
<comment type="caution">
    <text evidence="2">The sequence shown here is derived from an EMBL/GenBank/DDBJ whole genome shotgun (WGS) entry which is preliminary data.</text>
</comment>
<dbReference type="Proteomes" id="UP000278422">
    <property type="component" value="Unassembled WGS sequence"/>
</dbReference>
<dbReference type="Gene3D" id="3.40.30.10">
    <property type="entry name" value="Glutaredoxin"/>
    <property type="match status" value="1"/>
</dbReference>
<organism evidence="2 3">
    <name type="scientific">Corynebacterium bovis</name>
    <dbReference type="NCBI Taxonomy" id="36808"/>
    <lineage>
        <taxon>Bacteria</taxon>
        <taxon>Bacillati</taxon>
        <taxon>Actinomycetota</taxon>
        <taxon>Actinomycetes</taxon>
        <taxon>Mycobacteriales</taxon>
        <taxon>Corynebacteriaceae</taxon>
        <taxon>Corynebacterium</taxon>
    </lineage>
</organism>
<dbReference type="PROSITE" id="PS51354">
    <property type="entry name" value="GLUTAREDOXIN_2"/>
    <property type="match status" value="1"/>
</dbReference>
<dbReference type="InterPro" id="IPR011915">
    <property type="entry name" value="GlrX_actino"/>
</dbReference>
<dbReference type="PANTHER" id="PTHR34386:SF1">
    <property type="entry name" value="GLUTAREDOXIN-LIKE PROTEIN NRDH"/>
    <property type="match status" value="1"/>
</dbReference>
<dbReference type="InterPro" id="IPR036249">
    <property type="entry name" value="Thioredoxin-like_sf"/>
</dbReference>
<evidence type="ECO:0000313" key="2">
    <source>
        <dbReference type="EMBL" id="RRQ03829.1"/>
    </source>
</evidence>
<dbReference type="InterPro" id="IPR051548">
    <property type="entry name" value="Grx-like_ET"/>
</dbReference>
<gene>
    <name evidence="2" type="ORF">CXF42_06210</name>
</gene>
<dbReference type="PANTHER" id="PTHR34386">
    <property type="entry name" value="GLUTAREDOXIN"/>
    <property type="match status" value="1"/>
</dbReference>
<feature type="domain" description="Glutaredoxin" evidence="1">
    <location>
        <begin position="25"/>
        <end position="85"/>
    </location>
</feature>
<dbReference type="RefSeq" id="WP_125174711.1">
    <property type="nucleotide sequence ID" value="NZ_JBHYBM010000128.1"/>
</dbReference>
<dbReference type="NCBIfam" id="TIGR02200">
    <property type="entry name" value="GlrX_actino"/>
    <property type="match status" value="1"/>
</dbReference>
<accession>A0A3R8QK08</accession>
<dbReference type="AlphaFoldDB" id="A0A3R8QK08"/>
<evidence type="ECO:0000313" key="3">
    <source>
        <dbReference type="Proteomes" id="UP000278422"/>
    </source>
</evidence>
<dbReference type="EMBL" id="PQNQ01000014">
    <property type="protein sequence ID" value="RRQ03829.1"/>
    <property type="molecule type" value="Genomic_DNA"/>
</dbReference>
<keyword evidence="3" id="KW-1185">Reference proteome</keyword>
<dbReference type="SUPFAM" id="SSF52833">
    <property type="entry name" value="Thioredoxin-like"/>
    <property type="match status" value="1"/>
</dbReference>
<dbReference type="InterPro" id="IPR002109">
    <property type="entry name" value="Glutaredoxin"/>
</dbReference>
<dbReference type="GO" id="GO:0045454">
    <property type="term" value="P:cell redox homeostasis"/>
    <property type="evidence" value="ECO:0007669"/>
    <property type="project" value="TreeGrafter"/>
</dbReference>